<reference evidence="1 2" key="1">
    <citation type="journal article" date="2007" name="PLoS Genet.">
        <title>Patterns and implications of gene gain and loss in the evolution of Prochlorococcus.</title>
        <authorList>
            <person name="Kettler G.C."/>
            <person name="Martiny A.C."/>
            <person name="Huang K."/>
            <person name="Zucker J."/>
            <person name="Coleman M.L."/>
            <person name="Rodrigue S."/>
            <person name="Chen F."/>
            <person name="Lapidus A."/>
            <person name="Ferriera S."/>
            <person name="Johnson J."/>
            <person name="Steglich C."/>
            <person name="Church G.M."/>
            <person name="Richardson P."/>
            <person name="Chisholm S.W."/>
        </authorList>
    </citation>
    <scope>NUCLEOTIDE SEQUENCE [LARGE SCALE GENOMIC DNA]</scope>
    <source>
        <strain evidence="1 2">MIT 9303</strain>
    </source>
</reference>
<evidence type="ECO:0000313" key="1">
    <source>
        <dbReference type="EMBL" id="ABM79144.1"/>
    </source>
</evidence>
<dbReference type="STRING" id="59922.P9303_24111"/>
<dbReference type="HOGENOM" id="CLU_3046828_0_0_3"/>
<dbReference type="AlphaFoldDB" id="A2CCD4"/>
<organism evidence="1 2">
    <name type="scientific">Prochlorococcus marinus (strain MIT 9303)</name>
    <dbReference type="NCBI Taxonomy" id="59922"/>
    <lineage>
        <taxon>Bacteria</taxon>
        <taxon>Bacillati</taxon>
        <taxon>Cyanobacteriota</taxon>
        <taxon>Cyanophyceae</taxon>
        <taxon>Synechococcales</taxon>
        <taxon>Prochlorococcaceae</taxon>
        <taxon>Prochlorococcus</taxon>
    </lineage>
</organism>
<evidence type="ECO:0000313" key="2">
    <source>
        <dbReference type="Proteomes" id="UP000002274"/>
    </source>
</evidence>
<dbReference type="KEGG" id="pmf:P9303_24111"/>
<sequence>MLKINNRKLEDQMKEILQQTVYSSAEGYLMARVARDHQAMKRGNKLQ</sequence>
<dbReference type="EMBL" id="CP000554">
    <property type="protein sequence ID" value="ABM79144.1"/>
    <property type="molecule type" value="Genomic_DNA"/>
</dbReference>
<accession>A2CCD4</accession>
<name>A2CCD4_PROM3</name>
<protein>
    <submittedName>
        <fullName evidence="1">Uncharacterized protein</fullName>
    </submittedName>
</protein>
<dbReference type="Proteomes" id="UP000002274">
    <property type="component" value="Chromosome"/>
</dbReference>
<proteinExistence type="predicted"/>
<gene>
    <name evidence="1" type="ordered locus">P9303_24111</name>
</gene>